<organism evidence="1 2">
    <name type="scientific">Canavalia gladiata</name>
    <name type="common">Sword bean</name>
    <name type="synonym">Dolichos gladiatus</name>
    <dbReference type="NCBI Taxonomy" id="3824"/>
    <lineage>
        <taxon>Eukaryota</taxon>
        <taxon>Viridiplantae</taxon>
        <taxon>Streptophyta</taxon>
        <taxon>Embryophyta</taxon>
        <taxon>Tracheophyta</taxon>
        <taxon>Spermatophyta</taxon>
        <taxon>Magnoliopsida</taxon>
        <taxon>eudicotyledons</taxon>
        <taxon>Gunneridae</taxon>
        <taxon>Pentapetalae</taxon>
        <taxon>rosids</taxon>
        <taxon>fabids</taxon>
        <taxon>Fabales</taxon>
        <taxon>Fabaceae</taxon>
        <taxon>Papilionoideae</taxon>
        <taxon>50 kb inversion clade</taxon>
        <taxon>NPAAA clade</taxon>
        <taxon>indigoferoid/millettioid clade</taxon>
        <taxon>Phaseoleae</taxon>
        <taxon>Canavalia</taxon>
    </lineage>
</organism>
<dbReference type="AlphaFoldDB" id="A0AAN9M225"/>
<evidence type="ECO:0000313" key="2">
    <source>
        <dbReference type="Proteomes" id="UP001367508"/>
    </source>
</evidence>
<reference evidence="1 2" key="1">
    <citation type="submission" date="2024-01" db="EMBL/GenBank/DDBJ databases">
        <title>The genomes of 5 underutilized Papilionoideae crops provide insights into root nodulation and disease resistanc.</title>
        <authorList>
            <person name="Jiang F."/>
        </authorList>
    </citation>
    <scope>NUCLEOTIDE SEQUENCE [LARGE SCALE GENOMIC DNA]</scope>
    <source>
        <strain evidence="1">LVBAO_FW01</strain>
        <tissue evidence="1">Leaves</tissue>
    </source>
</reference>
<gene>
    <name evidence="1" type="ORF">VNO77_14696</name>
</gene>
<proteinExistence type="predicted"/>
<keyword evidence="2" id="KW-1185">Reference proteome</keyword>
<dbReference type="EMBL" id="JAYMYQ010000003">
    <property type="protein sequence ID" value="KAK7344724.1"/>
    <property type="molecule type" value="Genomic_DNA"/>
</dbReference>
<protein>
    <submittedName>
        <fullName evidence="1">Uncharacterized protein</fullName>
    </submittedName>
</protein>
<sequence>MHACIKRGKGWKIGLDSLDLGDFSLLIFYSLDLQRLGKKVSGILTQVSWLLPGSLPKQFPFTCRNRRKALDLACNNGFYEEKNSYPSKSILCRGRSFLANQGRISVENTQKAPFIARLPGKILNCLVEMSSLNHNSDRCLHLSALLHLSFIFYNNMITRFDMRIDAYNTAMEVFIA</sequence>
<dbReference type="Proteomes" id="UP001367508">
    <property type="component" value="Unassembled WGS sequence"/>
</dbReference>
<comment type="caution">
    <text evidence="1">The sequence shown here is derived from an EMBL/GenBank/DDBJ whole genome shotgun (WGS) entry which is preliminary data.</text>
</comment>
<evidence type="ECO:0000313" key="1">
    <source>
        <dbReference type="EMBL" id="KAK7344724.1"/>
    </source>
</evidence>
<name>A0AAN9M225_CANGL</name>
<accession>A0AAN9M225</accession>